<comment type="caution">
    <text evidence="1">The sequence shown here is derived from an EMBL/GenBank/DDBJ whole genome shotgun (WGS) entry which is preliminary data.</text>
</comment>
<reference evidence="1 2" key="1">
    <citation type="submission" date="2020-01" db="EMBL/GenBank/DDBJ databases">
        <authorList>
            <person name="Palmer J.M."/>
        </authorList>
    </citation>
    <scope>NUCLEOTIDE SEQUENCE [LARGE SCALE GENOMIC DNA]</scope>
    <source>
        <strain evidence="1 2">TWF970</strain>
    </source>
</reference>
<dbReference type="AlphaFoldDB" id="A0A7C8V4N9"/>
<dbReference type="Proteomes" id="UP000474640">
    <property type="component" value="Unassembled WGS sequence"/>
</dbReference>
<protein>
    <submittedName>
        <fullName evidence="1">Uncharacterized protein</fullName>
    </submittedName>
</protein>
<sequence length="120" mass="13912">MHRSPPSFSQSTLLQNLVHGKFHPIKPTVGRASSQQSTQSIREIGVQWRSQRPIKWTRLSHPSDWLPSFIAGFFLFPFPLDRLVFLTFISPVHWATMKQLRVLEENELHLVPHVFSSRGN</sequence>
<accession>A0A7C8V4N9</accession>
<proteinExistence type="predicted"/>
<gene>
    <name evidence="1" type="ORF">TWF970_007941</name>
</gene>
<evidence type="ECO:0000313" key="2">
    <source>
        <dbReference type="Proteomes" id="UP000474640"/>
    </source>
</evidence>
<dbReference type="EMBL" id="JAABOJ010000044">
    <property type="protein sequence ID" value="KAF3274427.1"/>
    <property type="molecule type" value="Genomic_DNA"/>
</dbReference>
<organism evidence="1 2">
    <name type="scientific">Orbilia oligospora</name>
    <name type="common">Nematode-trapping fungus</name>
    <name type="synonym">Arthrobotrys oligospora</name>
    <dbReference type="NCBI Taxonomy" id="2813651"/>
    <lineage>
        <taxon>Eukaryota</taxon>
        <taxon>Fungi</taxon>
        <taxon>Dikarya</taxon>
        <taxon>Ascomycota</taxon>
        <taxon>Pezizomycotina</taxon>
        <taxon>Orbiliomycetes</taxon>
        <taxon>Orbiliales</taxon>
        <taxon>Orbiliaceae</taxon>
        <taxon>Orbilia</taxon>
    </lineage>
</organism>
<evidence type="ECO:0000313" key="1">
    <source>
        <dbReference type="EMBL" id="KAF3274427.1"/>
    </source>
</evidence>
<name>A0A7C8V4N9_ORBOL</name>